<dbReference type="InterPro" id="IPR046342">
    <property type="entry name" value="CBS_dom_sf"/>
</dbReference>
<dbReference type="Proteomes" id="UP000199656">
    <property type="component" value="Unassembled WGS sequence"/>
</dbReference>
<evidence type="ECO:0000256" key="2">
    <source>
        <dbReference type="PROSITE-ProRule" id="PRU00703"/>
    </source>
</evidence>
<feature type="domain" description="CBS" evidence="3">
    <location>
        <begin position="9"/>
        <end position="68"/>
    </location>
</feature>
<reference evidence="5" key="1">
    <citation type="submission" date="2016-10" db="EMBL/GenBank/DDBJ databases">
        <authorList>
            <person name="Varghese N."/>
            <person name="Submissions S."/>
        </authorList>
    </citation>
    <scope>NUCLEOTIDE SEQUENCE [LARGE SCALE GENOMIC DNA]</scope>
    <source>
        <strain evidence="5">DSM 23920</strain>
    </source>
</reference>
<dbReference type="Gene3D" id="3.10.580.10">
    <property type="entry name" value="CBS-domain"/>
    <property type="match status" value="1"/>
</dbReference>
<dbReference type="AlphaFoldDB" id="A0A1H3Z0V7"/>
<dbReference type="SMART" id="SM00116">
    <property type="entry name" value="CBS"/>
    <property type="match status" value="2"/>
</dbReference>
<keyword evidence="5" id="KW-1185">Reference proteome</keyword>
<feature type="domain" description="CBS" evidence="3">
    <location>
        <begin position="77"/>
        <end position="134"/>
    </location>
</feature>
<organism evidence="4 5">
    <name type="scientific">Chitinophaga terrae</name>
    <name type="common">ex Kim and Jung 2007</name>
    <dbReference type="NCBI Taxonomy" id="408074"/>
    <lineage>
        <taxon>Bacteria</taxon>
        <taxon>Pseudomonadati</taxon>
        <taxon>Bacteroidota</taxon>
        <taxon>Chitinophagia</taxon>
        <taxon>Chitinophagales</taxon>
        <taxon>Chitinophagaceae</taxon>
        <taxon>Chitinophaga</taxon>
    </lineage>
</organism>
<sequence length="147" mass="16750">MGKVRNILQVKGHAVYSIKPDNTVYEALQQLVDHNIGALTVTDDQNNVLGIFSERDYARRVMLKGRTSKETLIREIMTENPFTVSEEDSIEACMELMTDKHIRHLPVIDDKNRLIGLISIGDVVKYIIDDQRQIINSLEGYIKGTHI</sequence>
<gene>
    <name evidence="4" type="ORF">SAMN05660909_01056</name>
</gene>
<dbReference type="InterPro" id="IPR051257">
    <property type="entry name" value="Diverse_CBS-Domain"/>
</dbReference>
<dbReference type="CDD" id="cd04623">
    <property type="entry name" value="CBS_pair_bac_euk"/>
    <property type="match status" value="1"/>
</dbReference>
<evidence type="ECO:0000313" key="5">
    <source>
        <dbReference type="Proteomes" id="UP000199656"/>
    </source>
</evidence>
<dbReference type="PANTHER" id="PTHR43080:SF2">
    <property type="entry name" value="CBS DOMAIN-CONTAINING PROTEIN"/>
    <property type="match status" value="1"/>
</dbReference>
<evidence type="ECO:0000313" key="4">
    <source>
        <dbReference type="EMBL" id="SEA16952.1"/>
    </source>
</evidence>
<keyword evidence="1 2" id="KW-0129">CBS domain</keyword>
<proteinExistence type="predicted"/>
<name>A0A1H3Z0V7_9BACT</name>
<dbReference type="SUPFAM" id="SSF54631">
    <property type="entry name" value="CBS-domain pair"/>
    <property type="match status" value="1"/>
</dbReference>
<dbReference type="InterPro" id="IPR000644">
    <property type="entry name" value="CBS_dom"/>
</dbReference>
<dbReference type="EMBL" id="FNRL01000003">
    <property type="protein sequence ID" value="SEA16952.1"/>
    <property type="molecule type" value="Genomic_DNA"/>
</dbReference>
<dbReference type="PROSITE" id="PS51371">
    <property type="entry name" value="CBS"/>
    <property type="match status" value="2"/>
</dbReference>
<dbReference type="RefSeq" id="WP_089759386.1">
    <property type="nucleotide sequence ID" value="NZ_BKAT01000003.1"/>
</dbReference>
<dbReference type="STRING" id="408074.SAMN05660909_01056"/>
<evidence type="ECO:0000256" key="1">
    <source>
        <dbReference type="ARBA" id="ARBA00023122"/>
    </source>
</evidence>
<dbReference type="PANTHER" id="PTHR43080">
    <property type="entry name" value="CBS DOMAIN-CONTAINING PROTEIN CBSX3, MITOCHONDRIAL"/>
    <property type="match status" value="1"/>
</dbReference>
<protein>
    <submittedName>
        <fullName evidence="4">CBS domain-containing protein</fullName>
    </submittedName>
</protein>
<dbReference type="InterPro" id="IPR044725">
    <property type="entry name" value="CBSX3_CBS_dom"/>
</dbReference>
<accession>A0A1H3Z0V7</accession>
<evidence type="ECO:0000259" key="3">
    <source>
        <dbReference type="PROSITE" id="PS51371"/>
    </source>
</evidence>
<dbReference type="OrthoDB" id="9802114at2"/>
<dbReference type="Pfam" id="PF00571">
    <property type="entry name" value="CBS"/>
    <property type="match status" value="2"/>
</dbReference>